<sequence length="305" mass="31105">MIRRVLVLAGLALLPLPALAGPTDPVAVIASGPALAGGVRIATLALTRFQPARVADGVVTDPTGLLTLRAELIDAGIRAHLAAAELARTRQLFRAGQNVSAASLQQAKAADALATARCQALAAQAIARFGPVLAGMMARSTGPVAALAVGKASLVAVALTASPPSRATARDAAGAPITLTFIGAMAHAPAGRIGPGAYYRAPLLPAGEPLALRLDQGGAHRGYLIPASAIIYRPGRRAIFIETAPHRFTLTALRGAVPVRAEGTLRSYFVRRTHLPPHPTVAIAGAGLLLSIIASHEGKAGGRTR</sequence>
<protein>
    <submittedName>
        <fullName evidence="2">Uncharacterized protein</fullName>
    </submittedName>
</protein>
<evidence type="ECO:0000313" key="2">
    <source>
        <dbReference type="EMBL" id="SIQ72113.1"/>
    </source>
</evidence>
<keyword evidence="1" id="KW-0732">Signal</keyword>
<dbReference type="RefSeq" id="WP_051657133.1">
    <property type="nucleotide sequence ID" value="NZ_FTNE01000008.1"/>
</dbReference>
<feature type="signal peptide" evidence="1">
    <location>
        <begin position="1"/>
        <end position="20"/>
    </location>
</feature>
<evidence type="ECO:0000256" key="1">
    <source>
        <dbReference type="SAM" id="SignalP"/>
    </source>
</evidence>
<gene>
    <name evidence="2" type="ORF">SAMN05421828_108100</name>
</gene>
<organism evidence="2 3">
    <name type="scientific">Acidiphilium rubrum</name>
    <dbReference type="NCBI Taxonomy" id="526"/>
    <lineage>
        <taxon>Bacteria</taxon>
        <taxon>Pseudomonadati</taxon>
        <taxon>Pseudomonadota</taxon>
        <taxon>Alphaproteobacteria</taxon>
        <taxon>Acetobacterales</taxon>
        <taxon>Acidocellaceae</taxon>
        <taxon>Acidiphilium</taxon>
    </lineage>
</organism>
<proteinExistence type="predicted"/>
<dbReference type="EMBL" id="FTNE01000008">
    <property type="protein sequence ID" value="SIQ72113.1"/>
    <property type="molecule type" value="Genomic_DNA"/>
</dbReference>
<keyword evidence="3" id="KW-1185">Reference proteome</keyword>
<dbReference type="AlphaFoldDB" id="A0A8G2FGE9"/>
<evidence type="ECO:0000313" key="3">
    <source>
        <dbReference type="Proteomes" id="UP000186308"/>
    </source>
</evidence>
<comment type="caution">
    <text evidence="2">The sequence shown here is derived from an EMBL/GenBank/DDBJ whole genome shotgun (WGS) entry which is preliminary data.</text>
</comment>
<feature type="chain" id="PRO_5034994569" evidence="1">
    <location>
        <begin position="21"/>
        <end position="305"/>
    </location>
</feature>
<name>A0A8G2FGE9_ACIRU</name>
<dbReference type="Proteomes" id="UP000186308">
    <property type="component" value="Unassembled WGS sequence"/>
</dbReference>
<reference evidence="2 3" key="1">
    <citation type="submission" date="2017-01" db="EMBL/GenBank/DDBJ databases">
        <authorList>
            <person name="Varghese N."/>
            <person name="Submissions S."/>
        </authorList>
    </citation>
    <scope>NUCLEOTIDE SEQUENCE [LARGE SCALE GENOMIC DNA]</scope>
    <source>
        <strain evidence="2 3">ATCC 35905</strain>
    </source>
</reference>
<accession>A0A8G2FGE9</accession>